<comment type="caution">
    <text evidence="1">The sequence shown here is derived from an EMBL/GenBank/DDBJ whole genome shotgun (WGS) entry which is preliminary data.</text>
</comment>
<keyword evidence="2" id="KW-1185">Reference proteome</keyword>
<dbReference type="Proteomes" id="UP000807469">
    <property type="component" value="Unassembled WGS sequence"/>
</dbReference>
<evidence type="ECO:0000313" key="1">
    <source>
        <dbReference type="EMBL" id="KAF9473138.1"/>
    </source>
</evidence>
<name>A0A9P6CV18_9AGAR</name>
<accession>A0A9P6CV18</accession>
<evidence type="ECO:0000313" key="2">
    <source>
        <dbReference type="Proteomes" id="UP000807469"/>
    </source>
</evidence>
<organism evidence="1 2">
    <name type="scientific">Pholiota conissans</name>
    <dbReference type="NCBI Taxonomy" id="109636"/>
    <lineage>
        <taxon>Eukaryota</taxon>
        <taxon>Fungi</taxon>
        <taxon>Dikarya</taxon>
        <taxon>Basidiomycota</taxon>
        <taxon>Agaricomycotina</taxon>
        <taxon>Agaricomycetes</taxon>
        <taxon>Agaricomycetidae</taxon>
        <taxon>Agaricales</taxon>
        <taxon>Agaricineae</taxon>
        <taxon>Strophariaceae</taxon>
        <taxon>Pholiota</taxon>
    </lineage>
</organism>
<reference evidence="1" key="1">
    <citation type="submission" date="2020-11" db="EMBL/GenBank/DDBJ databases">
        <authorList>
            <consortium name="DOE Joint Genome Institute"/>
            <person name="Ahrendt S."/>
            <person name="Riley R."/>
            <person name="Andreopoulos W."/>
            <person name="Labutti K."/>
            <person name="Pangilinan J."/>
            <person name="Ruiz-Duenas F.J."/>
            <person name="Barrasa J.M."/>
            <person name="Sanchez-Garcia M."/>
            <person name="Camarero S."/>
            <person name="Miyauchi S."/>
            <person name="Serrano A."/>
            <person name="Linde D."/>
            <person name="Babiker R."/>
            <person name="Drula E."/>
            <person name="Ayuso-Fernandez I."/>
            <person name="Pacheco R."/>
            <person name="Padilla G."/>
            <person name="Ferreira P."/>
            <person name="Barriuso J."/>
            <person name="Kellner H."/>
            <person name="Castanera R."/>
            <person name="Alfaro M."/>
            <person name="Ramirez L."/>
            <person name="Pisabarro A.G."/>
            <person name="Kuo A."/>
            <person name="Tritt A."/>
            <person name="Lipzen A."/>
            <person name="He G."/>
            <person name="Yan M."/>
            <person name="Ng V."/>
            <person name="Cullen D."/>
            <person name="Martin F."/>
            <person name="Rosso M.-N."/>
            <person name="Henrissat B."/>
            <person name="Hibbett D."/>
            <person name="Martinez A.T."/>
            <person name="Grigoriev I.V."/>
        </authorList>
    </citation>
    <scope>NUCLEOTIDE SEQUENCE</scope>
    <source>
        <strain evidence="1">CIRM-BRFM 674</strain>
    </source>
</reference>
<evidence type="ECO:0008006" key="3">
    <source>
        <dbReference type="Google" id="ProtNLM"/>
    </source>
</evidence>
<gene>
    <name evidence="1" type="ORF">BDN70DRAFT_966574</name>
</gene>
<dbReference type="AlphaFoldDB" id="A0A9P6CV18"/>
<dbReference type="EMBL" id="MU155467">
    <property type="protein sequence ID" value="KAF9473138.1"/>
    <property type="molecule type" value="Genomic_DNA"/>
</dbReference>
<sequence length="213" mass="23538">MTVLPLDVIWKLIGFLAADDPKHSSTKACSLVCRDFHAICKKRIFAVIVLAPSIDEAYLVPTSSDFECGNTSALQALLSRTPDIGECIQDLHYTLASNDLKCPDIISTFKKITNLRRLMIAFPIDLPALWNNNPLRPAFIYHLHLPTLQSFAGFNLNAFVVADLIACVNLQSLILMHAIKPVTVRSPSNYLAKSPMKKLQDISTLLGLNTFSA</sequence>
<proteinExistence type="predicted"/>
<protein>
    <recommendedName>
        <fullName evidence="3">F-box domain-containing protein</fullName>
    </recommendedName>
</protein>